<organism evidence="1 2">
    <name type="scientific">Pseudoalteromonas holothuriae</name>
    <dbReference type="NCBI Taxonomy" id="2963714"/>
    <lineage>
        <taxon>Bacteria</taxon>
        <taxon>Pseudomonadati</taxon>
        <taxon>Pseudomonadota</taxon>
        <taxon>Gammaproteobacteria</taxon>
        <taxon>Alteromonadales</taxon>
        <taxon>Pseudoalteromonadaceae</taxon>
        <taxon>Pseudoalteromonas</taxon>
    </lineage>
</organism>
<evidence type="ECO:0000313" key="1">
    <source>
        <dbReference type="EMBL" id="CAH9065511.1"/>
    </source>
</evidence>
<dbReference type="Pfam" id="PF01501">
    <property type="entry name" value="Glyco_transf_8"/>
    <property type="match status" value="1"/>
</dbReference>
<evidence type="ECO:0000313" key="2">
    <source>
        <dbReference type="Proteomes" id="UP001152467"/>
    </source>
</evidence>
<accession>A0A9W4R2R9</accession>
<dbReference type="GO" id="GO:0016757">
    <property type="term" value="F:glycosyltransferase activity"/>
    <property type="evidence" value="ECO:0007669"/>
    <property type="project" value="InterPro"/>
</dbReference>
<dbReference type="Gene3D" id="3.90.550.10">
    <property type="entry name" value="Spore Coat Polysaccharide Biosynthesis Protein SpsA, Chain A"/>
    <property type="match status" value="1"/>
</dbReference>
<dbReference type="AlphaFoldDB" id="A0A9W4R2R9"/>
<sequence>MVVSEQLHFPINICDAKYDANPAWAEKLRIGELLKEYDRVLYLDADILVAPNAQNIFEQYPDPETIYMLNEGAVCDRQLERQLIEEKLGRISWPASNGCFTYYNVGVILASKPCQLFDYADLDGLQSVCNHIRFYEQTLFNYHIFKNNLQHKELASNFNRMDMFGQEDYFEADFIHYAGKGYAKNNRRRDVQFLRDFAKLYSGIVPNKEIAQLQTNAWERFLDTIYKKYPFPNWLIKLCSERFVPR</sequence>
<dbReference type="EMBL" id="CAMAPC010000021">
    <property type="protein sequence ID" value="CAH9065511.1"/>
    <property type="molecule type" value="Genomic_DNA"/>
</dbReference>
<dbReference type="InterPro" id="IPR029044">
    <property type="entry name" value="Nucleotide-diphossugar_trans"/>
</dbReference>
<comment type="caution">
    <text evidence="1">The sequence shown here is derived from an EMBL/GenBank/DDBJ whole genome shotgun (WGS) entry which is preliminary data.</text>
</comment>
<dbReference type="Proteomes" id="UP001152467">
    <property type="component" value="Unassembled WGS sequence"/>
</dbReference>
<dbReference type="InterPro" id="IPR002495">
    <property type="entry name" value="Glyco_trans_8"/>
</dbReference>
<keyword evidence="2" id="KW-1185">Reference proteome</keyword>
<dbReference type="RefSeq" id="WP_261627005.1">
    <property type="nucleotide sequence ID" value="NZ_CAMAPC010000021.1"/>
</dbReference>
<dbReference type="SUPFAM" id="SSF53448">
    <property type="entry name" value="Nucleotide-diphospho-sugar transferases"/>
    <property type="match status" value="1"/>
</dbReference>
<reference evidence="1" key="1">
    <citation type="submission" date="2022-07" db="EMBL/GenBank/DDBJ databases">
        <authorList>
            <person name="Criscuolo A."/>
        </authorList>
    </citation>
    <scope>NUCLEOTIDE SEQUENCE</scope>
    <source>
        <strain evidence="1">CIP111854</strain>
    </source>
</reference>
<proteinExistence type="predicted"/>
<name>A0A9W4R2R9_9GAMM</name>
<gene>
    <name evidence="1" type="ORF">PSECIP111854_03699</name>
</gene>
<protein>
    <recommendedName>
        <fullName evidence="3">Glycosyl transferase</fullName>
    </recommendedName>
</protein>
<evidence type="ECO:0008006" key="3">
    <source>
        <dbReference type="Google" id="ProtNLM"/>
    </source>
</evidence>